<keyword evidence="3" id="KW-1185">Reference proteome</keyword>
<evidence type="ECO:0000313" key="2">
    <source>
        <dbReference type="EMBL" id="PWK58843.1"/>
    </source>
</evidence>
<dbReference type="Gene3D" id="3.90.550.10">
    <property type="entry name" value="Spore Coat Polysaccharide Biosynthesis Protein SpsA, Chain A"/>
    <property type="match status" value="1"/>
</dbReference>
<dbReference type="PANTHER" id="PTHR43685">
    <property type="entry name" value="GLYCOSYLTRANSFERASE"/>
    <property type="match status" value="1"/>
</dbReference>
<dbReference type="InterPro" id="IPR050834">
    <property type="entry name" value="Glycosyltransf_2"/>
</dbReference>
<dbReference type="Pfam" id="PF00535">
    <property type="entry name" value="Glycos_transf_2"/>
    <property type="match status" value="1"/>
</dbReference>
<comment type="caution">
    <text evidence="2">The sequence shown here is derived from an EMBL/GenBank/DDBJ whole genome shotgun (WGS) entry which is preliminary data.</text>
</comment>
<sequence length="304" mass="32834">MSDGRQPVISLVVATIGETPHLARLARSLGAQEFRDFEVIVVNQGAERALDDFEAALPDWVALTKLRSARGLSRARNVGLKAARGRLVAFPDDDCWYPQHLLGHVASSFGAEEDLDILTCATRDAEGAHSNGTFLARSEPLTHRNVWKAGNSNGIFLRLAPALAVHGFDETLGAGSGSPFGSGEETDLLLRLIREGSRGRFDADLFVHHDQVDRTPDAGALRRARLYSTGYGRVLRLHRYTPAFAAYRAVRSVTAALLAGGRGHVREGQRRLIWAAGILRGYAAPLETATGSMRPDVFAASAGD</sequence>
<accession>A0A316GE45</accession>
<protein>
    <submittedName>
        <fullName evidence="2">Glycosyl transferase family 2</fullName>
    </submittedName>
</protein>
<evidence type="ECO:0000313" key="3">
    <source>
        <dbReference type="Proteomes" id="UP000245390"/>
    </source>
</evidence>
<proteinExistence type="predicted"/>
<dbReference type="KEGG" id="salo:EF888_04735"/>
<dbReference type="EMBL" id="QGGV01000001">
    <property type="protein sequence ID" value="PWK58843.1"/>
    <property type="molecule type" value="Genomic_DNA"/>
</dbReference>
<dbReference type="RefSeq" id="WP_109757689.1">
    <property type="nucleotide sequence ID" value="NZ_CP034588.1"/>
</dbReference>
<dbReference type="PANTHER" id="PTHR43685:SF2">
    <property type="entry name" value="GLYCOSYLTRANSFERASE 2-LIKE DOMAIN-CONTAINING PROTEIN"/>
    <property type="match status" value="1"/>
</dbReference>
<dbReference type="InterPro" id="IPR029044">
    <property type="entry name" value="Nucleotide-diphossugar_trans"/>
</dbReference>
<name>A0A316GE45_9RHOB</name>
<dbReference type="CDD" id="cd00761">
    <property type="entry name" value="Glyco_tranf_GTA_type"/>
    <property type="match status" value="1"/>
</dbReference>
<dbReference type="OrthoDB" id="5291101at2"/>
<dbReference type="SUPFAM" id="SSF53448">
    <property type="entry name" value="Nucleotide-diphospho-sugar transferases"/>
    <property type="match status" value="1"/>
</dbReference>
<dbReference type="GO" id="GO:0016740">
    <property type="term" value="F:transferase activity"/>
    <property type="evidence" value="ECO:0007669"/>
    <property type="project" value="UniProtKB-KW"/>
</dbReference>
<keyword evidence="2" id="KW-0808">Transferase</keyword>
<feature type="domain" description="Glycosyltransferase 2-like" evidence="1">
    <location>
        <begin position="10"/>
        <end position="126"/>
    </location>
</feature>
<organism evidence="2 3">
    <name type="scientific">Silicimonas algicola</name>
    <dbReference type="NCBI Taxonomy" id="1826607"/>
    <lineage>
        <taxon>Bacteria</taxon>
        <taxon>Pseudomonadati</taxon>
        <taxon>Pseudomonadota</taxon>
        <taxon>Alphaproteobacteria</taxon>
        <taxon>Rhodobacterales</taxon>
        <taxon>Paracoccaceae</taxon>
    </lineage>
</organism>
<gene>
    <name evidence="2" type="ORF">C8D95_101659</name>
</gene>
<dbReference type="Proteomes" id="UP000245390">
    <property type="component" value="Unassembled WGS sequence"/>
</dbReference>
<evidence type="ECO:0000259" key="1">
    <source>
        <dbReference type="Pfam" id="PF00535"/>
    </source>
</evidence>
<dbReference type="InterPro" id="IPR001173">
    <property type="entry name" value="Glyco_trans_2-like"/>
</dbReference>
<dbReference type="AlphaFoldDB" id="A0A316GE45"/>
<reference evidence="2 3" key="1">
    <citation type="submission" date="2018-05" db="EMBL/GenBank/DDBJ databases">
        <title>Genomic Encyclopedia of Type Strains, Phase IV (KMG-IV): sequencing the most valuable type-strain genomes for metagenomic binning, comparative biology and taxonomic classification.</title>
        <authorList>
            <person name="Goeker M."/>
        </authorList>
    </citation>
    <scope>NUCLEOTIDE SEQUENCE [LARGE SCALE GENOMIC DNA]</scope>
    <source>
        <strain evidence="2 3">DSM 103371</strain>
    </source>
</reference>